<organism evidence="2 3">
    <name type="scientific">Marasmius crinis-equi</name>
    <dbReference type="NCBI Taxonomy" id="585013"/>
    <lineage>
        <taxon>Eukaryota</taxon>
        <taxon>Fungi</taxon>
        <taxon>Dikarya</taxon>
        <taxon>Basidiomycota</taxon>
        <taxon>Agaricomycotina</taxon>
        <taxon>Agaricomycetes</taxon>
        <taxon>Agaricomycetidae</taxon>
        <taxon>Agaricales</taxon>
        <taxon>Marasmiineae</taxon>
        <taxon>Marasmiaceae</taxon>
        <taxon>Marasmius</taxon>
    </lineage>
</organism>
<dbReference type="EMBL" id="JBAHYK010000688">
    <property type="protein sequence ID" value="KAL0571993.1"/>
    <property type="molecule type" value="Genomic_DNA"/>
</dbReference>
<reference evidence="2 3" key="1">
    <citation type="submission" date="2024-02" db="EMBL/GenBank/DDBJ databases">
        <title>A draft genome for the cacao thread blight pathogen Marasmius crinis-equi.</title>
        <authorList>
            <person name="Cohen S.P."/>
            <person name="Baruah I.K."/>
            <person name="Amoako-Attah I."/>
            <person name="Bukari Y."/>
            <person name="Meinhardt L.W."/>
            <person name="Bailey B.A."/>
        </authorList>
    </citation>
    <scope>NUCLEOTIDE SEQUENCE [LARGE SCALE GENOMIC DNA]</scope>
    <source>
        <strain evidence="2 3">GH-76</strain>
    </source>
</reference>
<accession>A0ABR3F9U9</accession>
<evidence type="ECO:0000256" key="1">
    <source>
        <dbReference type="SAM" id="MobiDB-lite"/>
    </source>
</evidence>
<gene>
    <name evidence="2" type="ORF">V5O48_009973</name>
</gene>
<name>A0ABR3F9U9_9AGAR</name>
<protein>
    <submittedName>
        <fullName evidence="2">Uncharacterized protein</fullName>
    </submittedName>
</protein>
<evidence type="ECO:0000313" key="2">
    <source>
        <dbReference type="EMBL" id="KAL0571993.1"/>
    </source>
</evidence>
<dbReference type="Proteomes" id="UP001465976">
    <property type="component" value="Unassembled WGS sequence"/>
</dbReference>
<sequence length="121" mass="12727">MKIGVSAVPLLPAEGSAVSDTTLVALNVTSNQPAHSQNSSSTPSATPAAIPNMSELPVTKTKKPSGGCKPTKPCVNGGSNTPMDLHCAHYIQLMHPTPAMNSHFKAWYLSAKEKKKPPPRL</sequence>
<feature type="compositionally biased region" description="Low complexity" evidence="1">
    <location>
        <begin position="33"/>
        <end position="51"/>
    </location>
</feature>
<evidence type="ECO:0000313" key="3">
    <source>
        <dbReference type="Proteomes" id="UP001465976"/>
    </source>
</evidence>
<keyword evidence="3" id="KW-1185">Reference proteome</keyword>
<comment type="caution">
    <text evidence="2">The sequence shown here is derived from an EMBL/GenBank/DDBJ whole genome shotgun (WGS) entry which is preliminary data.</text>
</comment>
<proteinExistence type="predicted"/>
<feature type="region of interest" description="Disordered" evidence="1">
    <location>
        <begin position="29"/>
        <end position="79"/>
    </location>
</feature>